<evidence type="ECO:0000256" key="1">
    <source>
        <dbReference type="SAM" id="MobiDB-lite"/>
    </source>
</evidence>
<feature type="domain" description="AAA protein C-terminal winged helix" evidence="2">
    <location>
        <begin position="580"/>
        <end position="703"/>
    </location>
</feature>
<dbReference type="RefSeq" id="XP_015468062.1">
    <property type="nucleotide sequence ID" value="XM_015611081.1"/>
</dbReference>
<dbReference type="OrthoDB" id="511599at2759"/>
<feature type="region of interest" description="Disordered" evidence="1">
    <location>
        <begin position="129"/>
        <end position="238"/>
    </location>
</feature>
<gene>
    <name evidence="3" type="ORF">AC631_02251</name>
</gene>
<dbReference type="AlphaFoldDB" id="A0A0V1Q096"/>
<feature type="compositionally biased region" description="Acidic residues" evidence="1">
    <location>
        <begin position="221"/>
        <end position="236"/>
    </location>
</feature>
<dbReference type="GeneID" id="26839260"/>
<reference evidence="3 4" key="1">
    <citation type="submission" date="2015-11" db="EMBL/GenBank/DDBJ databases">
        <title>The genome of Debaryomyces fabryi.</title>
        <authorList>
            <person name="Tafer H."/>
            <person name="Lopandic K."/>
        </authorList>
    </citation>
    <scope>NUCLEOTIDE SEQUENCE [LARGE SCALE GENOMIC DNA]</scope>
    <source>
        <strain evidence="3 4">CBS 789</strain>
    </source>
</reference>
<comment type="caution">
    <text evidence="3">The sequence shown here is derived from an EMBL/GenBank/DDBJ whole genome shotgun (WGS) entry which is preliminary data.</text>
</comment>
<dbReference type="PANTHER" id="PTHR36168">
    <property type="entry name" value="CHROMOSOME 1, WHOLE GENOME SHOTGUN SEQUENCE"/>
    <property type="match status" value="1"/>
</dbReference>
<dbReference type="PANTHER" id="PTHR36168:SF1">
    <property type="entry name" value="ORC1-LIKE AAA ATPASE DOMAIN-CONTAINING PROTEIN"/>
    <property type="match status" value="1"/>
</dbReference>
<evidence type="ECO:0000313" key="3">
    <source>
        <dbReference type="EMBL" id="KSA01960.1"/>
    </source>
</evidence>
<dbReference type="InterPro" id="IPR056808">
    <property type="entry name" value="HTH_AAA"/>
</dbReference>
<dbReference type="SUPFAM" id="SSF52540">
    <property type="entry name" value="P-loop containing nucleoside triphosphate hydrolases"/>
    <property type="match status" value="1"/>
</dbReference>
<dbReference type="Proteomes" id="UP000054251">
    <property type="component" value="Unassembled WGS sequence"/>
</dbReference>
<dbReference type="InterPro" id="IPR027417">
    <property type="entry name" value="P-loop_NTPase"/>
</dbReference>
<keyword evidence="4" id="KW-1185">Reference proteome</keyword>
<name>A0A0V1Q096_9ASCO</name>
<sequence>MYRLISVAPFAFKSIRKGHNWAIPLICYRSQLRSFHKTSPVRINPLLPFDVLEEVQNDELEEKNEKLKKDKKKLIKEKKKMKKNDGESKKPEDKTPQSKDLSEDDFKTTNDTIPLKRAVMPNMKVIELQKNYNEGDTGSTRKAEDAESNNTSTQHGSKSASGASTGGGSHNGGNGGNGPPSGNKDEVEPEGDKNSDKTDENRRIEEEKAREKENQNKKNQEEEEELEESEDIEEEEPNKFKEGLAKFGKFLFKCLETIGITFSSIAILGMAGLLYHRFYGIHVLDKMDLAFEKGDPAFQLSMHKRTNKSTDNVECDGDDLSQYWVERPQQRLLDDIVSGKIIGRYFLLIGEKGTGKTSLLLESMKKVDGYNVAIFDAHADPEIFRIRLGKALNFTFSEDYIGSLFSIRGPRDTTALLDIERAFSKLEELAIRRVTKTNNRPLVLIINNAHLIKETEEGIKLIELLQQKSESLSGSGLVTIIFNSDDYWVYEKLKRLGTRLELINVRDFNKKETVKSLKFIREKFFPSRNFPDLKLDDEMCGSIYDLIGGRPQHISQVARHKDIITACHQIIDREKTWFLNQCGLLGMDMDDDVMESGKFSTSAMLLMRAFVEMDRDRLANAPYDDHNSEDHHLPDLPLWRARQIMTRADYIQQYDNLNIFTIDSESTVRADSVPMMRAFHEIASQPHFDELLEDTIERVADIESLGRTREIVLKDLNYGSTYGINHKDKLYEVLLTKSRKQKIKDGDLDDDDNDDDCELLLEDVNRKNKTKTWKKRMLKLGQLYLNSDQQPKDKYDIDINRSK</sequence>
<feature type="compositionally biased region" description="Basic and acidic residues" evidence="1">
    <location>
        <begin position="83"/>
        <end position="108"/>
    </location>
</feature>
<evidence type="ECO:0000313" key="4">
    <source>
        <dbReference type="Proteomes" id="UP000054251"/>
    </source>
</evidence>
<feature type="compositionally biased region" description="Basic residues" evidence="1">
    <location>
        <begin position="69"/>
        <end position="82"/>
    </location>
</feature>
<proteinExistence type="predicted"/>
<feature type="region of interest" description="Disordered" evidence="1">
    <location>
        <begin position="68"/>
        <end position="115"/>
    </location>
</feature>
<dbReference type="Pfam" id="PF24913">
    <property type="entry name" value="WHD_AAA_fung"/>
    <property type="match status" value="1"/>
</dbReference>
<feature type="compositionally biased region" description="Basic and acidic residues" evidence="1">
    <location>
        <begin position="183"/>
        <end position="220"/>
    </location>
</feature>
<organism evidence="3 4">
    <name type="scientific">Debaryomyces fabryi</name>
    <dbReference type="NCBI Taxonomy" id="58627"/>
    <lineage>
        <taxon>Eukaryota</taxon>
        <taxon>Fungi</taxon>
        <taxon>Dikarya</taxon>
        <taxon>Ascomycota</taxon>
        <taxon>Saccharomycotina</taxon>
        <taxon>Pichiomycetes</taxon>
        <taxon>Debaryomycetaceae</taxon>
        <taxon>Debaryomyces</taxon>
    </lineage>
</organism>
<accession>A0A0V1Q096</accession>
<evidence type="ECO:0000259" key="2">
    <source>
        <dbReference type="Pfam" id="PF24913"/>
    </source>
</evidence>
<dbReference type="Gene3D" id="3.40.50.300">
    <property type="entry name" value="P-loop containing nucleotide triphosphate hydrolases"/>
    <property type="match status" value="1"/>
</dbReference>
<feature type="compositionally biased region" description="Gly residues" evidence="1">
    <location>
        <begin position="164"/>
        <end position="179"/>
    </location>
</feature>
<dbReference type="EMBL" id="LMYN01000038">
    <property type="protein sequence ID" value="KSA01960.1"/>
    <property type="molecule type" value="Genomic_DNA"/>
</dbReference>
<protein>
    <recommendedName>
        <fullName evidence="2">AAA protein C-terminal winged helix domain-containing protein</fullName>
    </recommendedName>
</protein>